<dbReference type="AlphaFoldDB" id="A0ABD0L053"/>
<evidence type="ECO:0000259" key="3">
    <source>
        <dbReference type="PROSITE" id="PS50041"/>
    </source>
</evidence>
<sequence>TAGKLIGTEISGIFLKAPMVPTTVGFLPKAGITLSNFTFNDLGTYRVTVNFKRSGSFFSQSRSAVLALPDAPIISGDRLVAHVQAEPVTDVITGDRHIGLTCGTFLELGSRPVSVDWRLQKELLLLEDGVQGLQDKDQAVDDELERLEEKDANLTSRDDQLQKELLLLEDGVQGLQDKDQAVDDELERLEEKDTNLTSRDDQLQKELLLLEDGVQGLQDKDQAVDDELERLEEKDANLTSRDDQLQKELLQLGEADDKIQSEVDDLRADVNSNVYDLQHKVSLREKADDTLASDLTDLQGNVSALEKRNTLEDKLASDVATLQEEQDRCKSLGGKLAEIESSEENTFVKGLAQQAGRSTWLGGSDMKSEGTWKWESSGNNIQFTDWESRQPDNYGKAGQDCLLLWSSRSYRWDDEWCNRSTYFVCELR</sequence>
<feature type="coiled-coil region" evidence="2">
    <location>
        <begin position="130"/>
        <end position="248"/>
    </location>
</feature>
<evidence type="ECO:0000256" key="2">
    <source>
        <dbReference type="SAM" id="Coils"/>
    </source>
</evidence>
<evidence type="ECO:0000313" key="4">
    <source>
        <dbReference type="EMBL" id="KAK7492735.1"/>
    </source>
</evidence>
<dbReference type="Pfam" id="PF00059">
    <property type="entry name" value="Lectin_C"/>
    <property type="match status" value="1"/>
</dbReference>
<dbReference type="InterPro" id="IPR016186">
    <property type="entry name" value="C-type_lectin-like/link_sf"/>
</dbReference>
<accession>A0ABD0L053</accession>
<comment type="caution">
    <text evidence="4">The sequence shown here is derived from an EMBL/GenBank/DDBJ whole genome shotgun (WGS) entry which is preliminary data.</text>
</comment>
<keyword evidence="1" id="KW-1015">Disulfide bond</keyword>
<dbReference type="SUPFAM" id="SSF56436">
    <property type="entry name" value="C-type lectin-like"/>
    <property type="match status" value="1"/>
</dbReference>
<dbReference type="PROSITE" id="PS50041">
    <property type="entry name" value="C_TYPE_LECTIN_2"/>
    <property type="match status" value="1"/>
</dbReference>
<organism evidence="4 5">
    <name type="scientific">Batillaria attramentaria</name>
    <dbReference type="NCBI Taxonomy" id="370345"/>
    <lineage>
        <taxon>Eukaryota</taxon>
        <taxon>Metazoa</taxon>
        <taxon>Spiralia</taxon>
        <taxon>Lophotrochozoa</taxon>
        <taxon>Mollusca</taxon>
        <taxon>Gastropoda</taxon>
        <taxon>Caenogastropoda</taxon>
        <taxon>Sorbeoconcha</taxon>
        <taxon>Cerithioidea</taxon>
        <taxon>Batillariidae</taxon>
        <taxon>Batillaria</taxon>
    </lineage>
</organism>
<dbReference type="PROSITE" id="PS00615">
    <property type="entry name" value="C_TYPE_LECTIN_1"/>
    <property type="match status" value="1"/>
</dbReference>
<evidence type="ECO:0000256" key="1">
    <source>
        <dbReference type="ARBA" id="ARBA00023157"/>
    </source>
</evidence>
<dbReference type="SMART" id="SM00034">
    <property type="entry name" value="CLECT"/>
    <property type="match status" value="1"/>
</dbReference>
<keyword evidence="5" id="KW-1185">Reference proteome</keyword>
<dbReference type="PANTHER" id="PTHR22803">
    <property type="entry name" value="MANNOSE, PHOSPHOLIPASE, LECTIN RECEPTOR RELATED"/>
    <property type="match status" value="1"/>
</dbReference>
<feature type="domain" description="C-type lectin" evidence="3">
    <location>
        <begin position="321"/>
        <end position="426"/>
    </location>
</feature>
<dbReference type="InterPro" id="IPR050111">
    <property type="entry name" value="C-type_lectin/snaclec_domain"/>
</dbReference>
<feature type="non-terminal residue" evidence="4">
    <location>
        <position position="1"/>
    </location>
</feature>
<name>A0ABD0L053_9CAEN</name>
<protein>
    <recommendedName>
        <fullName evidence="3">C-type lectin domain-containing protein</fullName>
    </recommendedName>
</protein>
<proteinExistence type="predicted"/>
<keyword evidence="2" id="KW-0175">Coiled coil</keyword>
<evidence type="ECO:0000313" key="5">
    <source>
        <dbReference type="Proteomes" id="UP001519460"/>
    </source>
</evidence>
<dbReference type="InterPro" id="IPR018378">
    <property type="entry name" value="C-type_lectin_CS"/>
</dbReference>
<dbReference type="Proteomes" id="UP001519460">
    <property type="component" value="Unassembled WGS sequence"/>
</dbReference>
<dbReference type="InterPro" id="IPR001304">
    <property type="entry name" value="C-type_lectin-like"/>
</dbReference>
<dbReference type="EMBL" id="JACVVK020000100">
    <property type="protein sequence ID" value="KAK7492735.1"/>
    <property type="molecule type" value="Genomic_DNA"/>
</dbReference>
<reference evidence="4 5" key="1">
    <citation type="journal article" date="2023" name="Sci. Data">
        <title>Genome assembly of the Korean intertidal mud-creeper Batillaria attramentaria.</title>
        <authorList>
            <person name="Patra A.K."/>
            <person name="Ho P.T."/>
            <person name="Jun S."/>
            <person name="Lee S.J."/>
            <person name="Kim Y."/>
            <person name="Won Y.J."/>
        </authorList>
    </citation>
    <scope>NUCLEOTIDE SEQUENCE [LARGE SCALE GENOMIC DNA]</scope>
    <source>
        <strain evidence="4">Wonlab-2016</strain>
    </source>
</reference>
<dbReference type="Gene3D" id="3.10.100.10">
    <property type="entry name" value="Mannose-Binding Protein A, subunit A"/>
    <property type="match status" value="1"/>
</dbReference>
<gene>
    <name evidence="4" type="ORF">BaRGS_00016040</name>
</gene>
<dbReference type="CDD" id="cd00037">
    <property type="entry name" value="CLECT"/>
    <property type="match status" value="1"/>
</dbReference>
<dbReference type="InterPro" id="IPR016187">
    <property type="entry name" value="CTDL_fold"/>
</dbReference>